<evidence type="ECO:0000313" key="5">
    <source>
        <dbReference type="Proteomes" id="UP000675409"/>
    </source>
</evidence>
<dbReference type="PROSITE" id="PS50006">
    <property type="entry name" value="FHA_DOMAIN"/>
    <property type="match status" value="1"/>
</dbReference>
<dbReference type="EMBL" id="JABBYC010000001">
    <property type="protein sequence ID" value="MBL0884841.1"/>
    <property type="molecule type" value="Genomic_DNA"/>
</dbReference>
<evidence type="ECO:0000256" key="2">
    <source>
        <dbReference type="SAM" id="MobiDB-lite"/>
    </source>
</evidence>
<feature type="region of interest" description="Disordered" evidence="2">
    <location>
        <begin position="147"/>
        <end position="205"/>
    </location>
</feature>
<feature type="compositionally biased region" description="Pro residues" evidence="2">
    <location>
        <begin position="174"/>
        <end position="186"/>
    </location>
</feature>
<dbReference type="RefSeq" id="WP_201844665.1">
    <property type="nucleotide sequence ID" value="NZ_JABBYC010000001.1"/>
</dbReference>
<protein>
    <submittedName>
        <fullName evidence="4">FHA domain-containing protein</fullName>
    </submittedName>
</protein>
<dbReference type="InterPro" id="IPR000253">
    <property type="entry name" value="FHA_dom"/>
</dbReference>
<dbReference type="Gene3D" id="2.60.200.20">
    <property type="match status" value="1"/>
</dbReference>
<reference evidence="4 5" key="1">
    <citation type="journal article" date="2021" name="Arch. Microbiol.">
        <title>Myceligenerans indicum sp. nov., an actinobacterium isolated from mangrove sediment of Sundarbans, India.</title>
        <authorList>
            <person name="Asha K."/>
            <person name="Bhadury P."/>
        </authorList>
    </citation>
    <scope>NUCLEOTIDE SEQUENCE [LARGE SCALE GENOMIC DNA]</scope>
    <source>
        <strain evidence="4 5">I2</strain>
    </source>
</reference>
<proteinExistence type="predicted"/>
<name>A0ABS1LEZ8_9MICO</name>
<accession>A0ABS1LEZ8</accession>
<organism evidence="4 5">
    <name type="scientific">Myceligenerans indicum</name>
    <dbReference type="NCBI Taxonomy" id="2593663"/>
    <lineage>
        <taxon>Bacteria</taxon>
        <taxon>Bacillati</taxon>
        <taxon>Actinomycetota</taxon>
        <taxon>Actinomycetes</taxon>
        <taxon>Micrococcales</taxon>
        <taxon>Promicromonosporaceae</taxon>
        <taxon>Myceligenerans</taxon>
    </lineage>
</organism>
<feature type="region of interest" description="Disordered" evidence="2">
    <location>
        <begin position="276"/>
        <end position="298"/>
    </location>
</feature>
<sequence>MPGGLDAVTCGACGARLGQGGHSCPRCAAPLTGFRTGSGTLLTGTESASLGSRSAALAVDAAIVVTAFLTSWSATDLAGATGLGPVLGFTTALVTGALLLRSFRASGRTPGAVVGRLRYVDAFSGTAPGPGRWPGQQLDAVDLTVRDPLVPDDPLTPRPDAPERHPASPRPGQDAPPRPAQPPRPARSPRHDMRSTHHEAVPAHPASSAVLISGAARIHVSGTVLVGRDPEPNPGEQVDVLVPFGDFDPSISTTHAHLQWDGAICWVTDRSSTNGTSVTTHEGTWQVPPGASAPARPGDTVHLGSRPFTLVVSG</sequence>
<evidence type="ECO:0000259" key="3">
    <source>
        <dbReference type="PROSITE" id="PS50006"/>
    </source>
</evidence>
<keyword evidence="1" id="KW-0597">Phosphoprotein</keyword>
<dbReference type="CDD" id="cd00060">
    <property type="entry name" value="FHA"/>
    <property type="match status" value="1"/>
</dbReference>
<dbReference type="InterPro" id="IPR008984">
    <property type="entry name" value="SMAD_FHA_dom_sf"/>
</dbReference>
<feature type="compositionally biased region" description="Basic and acidic residues" evidence="2">
    <location>
        <begin position="189"/>
        <end position="201"/>
    </location>
</feature>
<keyword evidence="5" id="KW-1185">Reference proteome</keyword>
<feature type="domain" description="FHA" evidence="3">
    <location>
        <begin position="224"/>
        <end position="279"/>
    </location>
</feature>
<dbReference type="Proteomes" id="UP000675409">
    <property type="component" value="Unassembled WGS sequence"/>
</dbReference>
<evidence type="ECO:0000256" key="1">
    <source>
        <dbReference type="ARBA" id="ARBA00022553"/>
    </source>
</evidence>
<gene>
    <name evidence="4" type="ORF">HGK34_00850</name>
</gene>
<comment type="caution">
    <text evidence="4">The sequence shown here is derived from an EMBL/GenBank/DDBJ whole genome shotgun (WGS) entry which is preliminary data.</text>
</comment>
<dbReference type="SUPFAM" id="SSF49879">
    <property type="entry name" value="SMAD/FHA domain"/>
    <property type="match status" value="1"/>
</dbReference>
<dbReference type="Pfam" id="PF00498">
    <property type="entry name" value="FHA"/>
    <property type="match status" value="1"/>
</dbReference>
<evidence type="ECO:0000313" key="4">
    <source>
        <dbReference type="EMBL" id="MBL0884841.1"/>
    </source>
</evidence>